<evidence type="ECO:0000313" key="2">
    <source>
        <dbReference type="Proteomes" id="UP000070444"/>
    </source>
</evidence>
<protein>
    <submittedName>
        <fullName evidence="1">Uncharacterized protein</fullName>
    </submittedName>
</protein>
<dbReference type="Proteomes" id="UP000070444">
    <property type="component" value="Unassembled WGS sequence"/>
</dbReference>
<keyword evidence="2" id="KW-1185">Reference proteome</keyword>
<name>A0A137PHV9_CONC2</name>
<sequence length="205" mass="23674">MTDKRDDPIDWIIVLKLNEIPLYLNRNDLFELSKTSIKLRLGLKPLILSILYYSKSNQNLLKFMLNWDIYDYCSVYKEILKNINSLVIKYQLASSKLSNLIDKFNNIKLLYLCNLDIQLSNINLILTKLKFLEGLELSKVHINIDRANDSAVDKVELQVSSSLMGLILNSCSTTIYNSQQIYAKRSVRTHIAQCPFLNLSMNSFA</sequence>
<dbReference type="AlphaFoldDB" id="A0A137PHV9"/>
<accession>A0A137PHV9</accession>
<proteinExistence type="predicted"/>
<evidence type="ECO:0000313" key="1">
    <source>
        <dbReference type="EMBL" id="KXN74582.1"/>
    </source>
</evidence>
<reference evidence="1 2" key="1">
    <citation type="journal article" date="2015" name="Genome Biol. Evol.">
        <title>Phylogenomic analyses indicate that early fungi evolved digesting cell walls of algal ancestors of land plants.</title>
        <authorList>
            <person name="Chang Y."/>
            <person name="Wang S."/>
            <person name="Sekimoto S."/>
            <person name="Aerts A.L."/>
            <person name="Choi C."/>
            <person name="Clum A."/>
            <person name="LaButti K.M."/>
            <person name="Lindquist E.A."/>
            <person name="Yee Ngan C."/>
            <person name="Ohm R.A."/>
            <person name="Salamov A.A."/>
            <person name="Grigoriev I.V."/>
            <person name="Spatafora J.W."/>
            <person name="Berbee M.L."/>
        </authorList>
    </citation>
    <scope>NUCLEOTIDE SEQUENCE [LARGE SCALE GENOMIC DNA]</scope>
    <source>
        <strain evidence="1 2">NRRL 28638</strain>
    </source>
</reference>
<organism evidence="1 2">
    <name type="scientific">Conidiobolus coronatus (strain ATCC 28846 / CBS 209.66 / NRRL 28638)</name>
    <name type="common">Delacroixia coronata</name>
    <dbReference type="NCBI Taxonomy" id="796925"/>
    <lineage>
        <taxon>Eukaryota</taxon>
        <taxon>Fungi</taxon>
        <taxon>Fungi incertae sedis</taxon>
        <taxon>Zoopagomycota</taxon>
        <taxon>Entomophthoromycotina</taxon>
        <taxon>Entomophthoromycetes</taxon>
        <taxon>Entomophthorales</taxon>
        <taxon>Ancylistaceae</taxon>
        <taxon>Conidiobolus</taxon>
    </lineage>
</organism>
<gene>
    <name evidence="1" type="ORF">CONCODRAFT_2387</name>
</gene>
<dbReference type="EMBL" id="KQ964422">
    <property type="protein sequence ID" value="KXN74582.1"/>
    <property type="molecule type" value="Genomic_DNA"/>
</dbReference>